<reference evidence="6" key="1">
    <citation type="submission" date="2021-01" db="UniProtKB">
        <authorList>
            <consortium name="EnsemblMetazoa"/>
        </authorList>
    </citation>
    <scope>IDENTIFICATION</scope>
</reference>
<evidence type="ECO:0000256" key="4">
    <source>
        <dbReference type="ARBA" id="ARBA00031405"/>
    </source>
</evidence>
<keyword evidence="2" id="KW-0597">Phosphoprotein</keyword>
<organism evidence="6 7">
    <name type="scientific">Varroa destructor</name>
    <name type="common">Honeybee mite</name>
    <dbReference type="NCBI Taxonomy" id="109461"/>
    <lineage>
        <taxon>Eukaryota</taxon>
        <taxon>Metazoa</taxon>
        <taxon>Ecdysozoa</taxon>
        <taxon>Arthropoda</taxon>
        <taxon>Chelicerata</taxon>
        <taxon>Arachnida</taxon>
        <taxon>Acari</taxon>
        <taxon>Parasitiformes</taxon>
        <taxon>Mesostigmata</taxon>
        <taxon>Gamasina</taxon>
        <taxon>Dermanyssoidea</taxon>
        <taxon>Varroidae</taxon>
        <taxon>Varroa</taxon>
    </lineage>
</organism>
<dbReference type="GO" id="GO:0070301">
    <property type="term" value="P:cellular response to hydrogen peroxide"/>
    <property type="evidence" value="ECO:0007669"/>
    <property type="project" value="TreeGrafter"/>
</dbReference>
<dbReference type="EnsemblMetazoa" id="XM_022803457">
    <property type="protein sequence ID" value="XP_022659192"/>
    <property type="gene ID" value="LOC111249510"/>
</dbReference>
<evidence type="ECO:0000313" key="7">
    <source>
        <dbReference type="Proteomes" id="UP000594260"/>
    </source>
</evidence>
<proteinExistence type="predicted"/>
<evidence type="ECO:0000313" key="6">
    <source>
        <dbReference type="EnsemblMetazoa" id="XP_022659192"/>
    </source>
</evidence>
<accession>A0A7M7K842</accession>
<evidence type="ECO:0000256" key="2">
    <source>
        <dbReference type="ARBA" id="ARBA00022553"/>
    </source>
</evidence>
<keyword evidence="7" id="KW-1185">Reference proteome</keyword>
<name>A0A7M7K842_VARDE</name>
<feature type="compositionally biased region" description="Low complexity" evidence="5">
    <location>
        <begin position="98"/>
        <end position="122"/>
    </location>
</feature>
<dbReference type="Proteomes" id="UP000594260">
    <property type="component" value="Unplaced"/>
</dbReference>
<dbReference type="InterPro" id="IPR008494">
    <property type="entry name" value="DUF776"/>
</dbReference>
<dbReference type="PANTHER" id="PTHR31383">
    <property type="entry name" value="OXIDATIVE STRESS-RESPONSE SERINE-RICH PROTEIN 1"/>
    <property type="match status" value="1"/>
</dbReference>
<feature type="compositionally biased region" description="Polar residues" evidence="5">
    <location>
        <begin position="83"/>
        <end position="97"/>
    </location>
</feature>
<feature type="region of interest" description="Disordered" evidence="5">
    <location>
        <begin position="39"/>
        <end position="122"/>
    </location>
</feature>
<evidence type="ECO:0000256" key="1">
    <source>
        <dbReference type="ARBA" id="ARBA00015005"/>
    </source>
</evidence>
<evidence type="ECO:0000256" key="3">
    <source>
        <dbReference type="ARBA" id="ARBA00029721"/>
    </source>
</evidence>
<protein>
    <recommendedName>
        <fullName evidence="1">Oxidative stress-responsive serine-rich protein 1</fullName>
    </recommendedName>
    <alternativeName>
        <fullName evidence="4">Oxidative stress-responsive protein 1</fullName>
    </alternativeName>
    <alternativeName>
        <fullName evidence="3">Peroxide-inducible transcript 1 protein</fullName>
    </alternativeName>
</protein>
<dbReference type="GeneID" id="111249510"/>
<dbReference type="PANTHER" id="PTHR31383:SF2">
    <property type="entry name" value="OXIDATIVE STRESS-RESPONSIVE SERINE-RICH PROTEIN 1"/>
    <property type="match status" value="1"/>
</dbReference>
<sequence>MMNADGSTVNITISISSQPTKCMDHIEVGIKKLRVNPSRASASSLMSPPSHHLRSIQHRRKNSAACGGPRRSGQLKDNPSPPRNQTQNTSTSVATGRTTGSTEASPTPTTSNTTPAGQESALPAPLSLADARTTASTASREEQRFGDAFSDNMSDFASLRISEGVKSIAEGLNSHGQLIVPSKLSHQTKAFLSHRADEPRLDVLRRDLSCSAQAANATSLQPPAAMAPDDVTAEELAGYLDELLHLPKKMSPMAEMMYT</sequence>
<dbReference type="RefSeq" id="XP_022659192.1">
    <property type="nucleotide sequence ID" value="XM_022803457.1"/>
</dbReference>
<feature type="compositionally biased region" description="Basic residues" evidence="5">
    <location>
        <begin position="51"/>
        <end position="62"/>
    </location>
</feature>
<evidence type="ECO:0000256" key="5">
    <source>
        <dbReference type="SAM" id="MobiDB-lite"/>
    </source>
</evidence>
<dbReference type="AlphaFoldDB" id="A0A7M7K842"/>